<organism evidence="2 3">
    <name type="scientific">Pseudomonas solani</name>
    <dbReference type="NCBI Taxonomy" id="2731552"/>
    <lineage>
        <taxon>Bacteria</taxon>
        <taxon>Pseudomonadati</taxon>
        <taxon>Pseudomonadota</taxon>
        <taxon>Gammaproteobacteria</taxon>
        <taxon>Pseudomonadales</taxon>
        <taxon>Pseudomonadaceae</taxon>
        <taxon>Pseudomonas</taxon>
    </lineage>
</organism>
<accession>A0ABM7LJA3</accession>
<evidence type="ECO:0000313" key="2">
    <source>
        <dbReference type="EMBL" id="BCD89695.1"/>
    </source>
</evidence>
<protein>
    <submittedName>
        <fullName evidence="2">Uncharacterized protein</fullName>
    </submittedName>
</protein>
<dbReference type="Proteomes" id="UP001064896">
    <property type="component" value="Chromosome"/>
</dbReference>
<proteinExistence type="predicted"/>
<gene>
    <name evidence="2" type="ORF">PSm6_61020</name>
</gene>
<dbReference type="RefSeq" id="WP_265169187.1">
    <property type="nucleotide sequence ID" value="NZ_AP023081.1"/>
</dbReference>
<feature type="compositionally biased region" description="Polar residues" evidence="1">
    <location>
        <begin position="528"/>
        <end position="547"/>
    </location>
</feature>
<sequence>MSWFDSNLDQAEIDSQNQRLNFNANLPEPGFFAGSFDALGSGLIRGGIEGLNASQSLLTQAAGADQAMSLGLSGMVLDGQDADEQRRRVEEETDQAAKEIGQRTAQAVELLRPDPATTGMAGQILNEAGAILPRTVAAALVGGPVAGAVAAGAPAGYAGKQAAMAEGIDEATASLKGLIDASTIGVGAVLPAAKFVKPLLGDLAIAVGANTGLGIASRAGTSALLEANGYTAQAAQYQAFDRSALATDVILGAAFFGIGRAALRRPTTQQVDAALTERLVQHELTDTAPGAPATPRAAITHQEALRLAVDQISRGEPVRLPDSIHAAEFMRAADEAPAVAPPRAEIEATALREELPAIRAELEQQAAGAAPNVKDLRTELSGIQRTLDSLDATFRDRAKEFQDQGLSRKQAESQARQAIESERTQLQTRQQEVNLALDANRSAEQARGELAAIDRGQLPDQFQQRITERAAKIEQGFQRKPLAGQVAEGNRQFNLRQAAQQEITRLLDEMDRIEPRLEPVPLDIPSTRVESSPGKASSQKTTESSANMKGAGPASPGGESLPGQGKPSGAGAADPEIAVADEIMARVDDIQLPTGAIDADGNPVTVSARQLLADADNDIQVAQQESQGFAAAAACFLQRGEV</sequence>
<evidence type="ECO:0000313" key="3">
    <source>
        <dbReference type="Proteomes" id="UP001064896"/>
    </source>
</evidence>
<reference evidence="2" key="1">
    <citation type="submission" date="2020-05" db="EMBL/GenBank/DDBJ databases">
        <title>Complete genome sequence of Pseudomonas sp. Sm006.</title>
        <authorList>
            <person name="Takeuchi K."/>
            <person name="Someya N."/>
        </authorList>
    </citation>
    <scope>NUCLEOTIDE SEQUENCE</scope>
    <source>
        <strain evidence="2">Sm006</strain>
    </source>
</reference>
<feature type="region of interest" description="Disordered" evidence="1">
    <location>
        <begin position="517"/>
        <end position="573"/>
    </location>
</feature>
<dbReference type="EMBL" id="AP023081">
    <property type="protein sequence ID" value="BCD89695.1"/>
    <property type="molecule type" value="Genomic_DNA"/>
</dbReference>
<keyword evidence="3" id="KW-1185">Reference proteome</keyword>
<evidence type="ECO:0000256" key="1">
    <source>
        <dbReference type="SAM" id="MobiDB-lite"/>
    </source>
</evidence>
<name>A0ABM7LJA3_9PSED</name>